<name>A0A915ECY6_9BILA</name>
<evidence type="ECO:0000313" key="2">
    <source>
        <dbReference type="WBParaSite" id="jg5026"/>
    </source>
</evidence>
<reference evidence="2" key="1">
    <citation type="submission" date="2022-11" db="UniProtKB">
        <authorList>
            <consortium name="WormBaseParasite"/>
        </authorList>
    </citation>
    <scope>IDENTIFICATION</scope>
</reference>
<evidence type="ECO:0000313" key="1">
    <source>
        <dbReference type="Proteomes" id="UP000887574"/>
    </source>
</evidence>
<proteinExistence type="predicted"/>
<organism evidence="1 2">
    <name type="scientific">Ditylenchus dipsaci</name>
    <dbReference type="NCBI Taxonomy" id="166011"/>
    <lineage>
        <taxon>Eukaryota</taxon>
        <taxon>Metazoa</taxon>
        <taxon>Ecdysozoa</taxon>
        <taxon>Nematoda</taxon>
        <taxon>Chromadorea</taxon>
        <taxon>Rhabditida</taxon>
        <taxon>Tylenchina</taxon>
        <taxon>Tylenchomorpha</taxon>
        <taxon>Sphaerularioidea</taxon>
        <taxon>Anguinidae</taxon>
        <taxon>Anguininae</taxon>
        <taxon>Ditylenchus</taxon>
    </lineage>
</organism>
<keyword evidence="1" id="KW-1185">Reference proteome</keyword>
<protein>
    <submittedName>
        <fullName evidence="2">DDE Tnp4 domain-containing protein</fullName>
    </submittedName>
</protein>
<accession>A0A915ECY6</accession>
<dbReference type="WBParaSite" id="jg5026">
    <property type="protein sequence ID" value="jg5026"/>
    <property type="gene ID" value="jg5026"/>
</dbReference>
<dbReference type="Proteomes" id="UP000887574">
    <property type="component" value="Unplaced"/>
</dbReference>
<dbReference type="AlphaFoldDB" id="A0A915ECY6"/>
<sequence>MRLRLTTRQADILLNLLRPDFLSAKWPGSVRMQGCSKNSAMAAKFNGGWKPFPNAVLFGDFIYGASDWLVPMRPNAPPQFNTFYKFVCPFLIYYKMKAKTEEWWSAPSGCGRIVSRASRLAFVSRIHYCCQLIKACGYLHNFLLNVRTEREIDDEEFMGQLQDLNEEEAEQHTVNG</sequence>